<evidence type="ECO:0000313" key="2">
    <source>
        <dbReference type="Proteomes" id="UP000317835"/>
    </source>
</evidence>
<proteinExistence type="predicted"/>
<organism evidence="1 2">
    <name type="scientific">Tautonia plasticadhaerens</name>
    <dbReference type="NCBI Taxonomy" id="2527974"/>
    <lineage>
        <taxon>Bacteria</taxon>
        <taxon>Pseudomonadati</taxon>
        <taxon>Planctomycetota</taxon>
        <taxon>Planctomycetia</taxon>
        <taxon>Isosphaerales</taxon>
        <taxon>Isosphaeraceae</taxon>
        <taxon>Tautonia</taxon>
    </lineage>
</organism>
<dbReference type="KEGG" id="tpla:ElP_42270"/>
<dbReference type="EMBL" id="CP036426">
    <property type="protein sequence ID" value="QDV36307.1"/>
    <property type="molecule type" value="Genomic_DNA"/>
</dbReference>
<gene>
    <name evidence="1" type="ORF">ElP_42270</name>
</gene>
<accession>A0A518H641</accession>
<sequence>MLDRASTFAEPIIVDLLKTRFVPVAIDQAYQRRQDDAEGDFYRRIAAQGPRDDFEDTTQGFYIATAGGDLLLYNNNRDPAKLRRLMTQKLAEFEASPAAGRAVEAISSDEADPRYNVEPPVGGLVLRVRAKVLGGYGPTDDPWRRIFQESVSRDNLWVTAAEHEALARGEVPEPLRRRIARFHLIDNTRGEPPMWEEGEIRSIELRLRDGRLEGSVHLETNRGDRGYEAELLGVVEVEGGWVVRLELVALGEFWGAGPFTGGAPEGRFPLAVTFEIADGTDVADRIPPQGSRGWLDGYLR</sequence>
<dbReference type="RefSeq" id="WP_145272470.1">
    <property type="nucleotide sequence ID" value="NZ_CP036426.1"/>
</dbReference>
<dbReference type="OrthoDB" id="263974at2"/>
<protein>
    <submittedName>
        <fullName evidence="1">Uncharacterized protein</fullName>
    </submittedName>
</protein>
<keyword evidence="2" id="KW-1185">Reference proteome</keyword>
<evidence type="ECO:0000313" key="1">
    <source>
        <dbReference type="EMBL" id="QDV36307.1"/>
    </source>
</evidence>
<dbReference type="Proteomes" id="UP000317835">
    <property type="component" value="Chromosome"/>
</dbReference>
<name>A0A518H641_9BACT</name>
<reference evidence="1 2" key="1">
    <citation type="submission" date="2019-02" db="EMBL/GenBank/DDBJ databases">
        <title>Deep-cultivation of Planctomycetes and their phenomic and genomic characterization uncovers novel biology.</title>
        <authorList>
            <person name="Wiegand S."/>
            <person name="Jogler M."/>
            <person name="Boedeker C."/>
            <person name="Pinto D."/>
            <person name="Vollmers J."/>
            <person name="Rivas-Marin E."/>
            <person name="Kohn T."/>
            <person name="Peeters S.H."/>
            <person name="Heuer A."/>
            <person name="Rast P."/>
            <person name="Oberbeckmann S."/>
            <person name="Bunk B."/>
            <person name="Jeske O."/>
            <person name="Meyerdierks A."/>
            <person name="Storesund J.E."/>
            <person name="Kallscheuer N."/>
            <person name="Luecker S."/>
            <person name="Lage O.M."/>
            <person name="Pohl T."/>
            <person name="Merkel B.J."/>
            <person name="Hornburger P."/>
            <person name="Mueller R.-W."/>
            <person name="Bruemmer F."/>
            <person name="Labrenz M."/>
            <person name="Spormann A.M."/>
            <person name="Op den Camp H."/>
            <person name="Overmann J."/>
            <person name="Amann R."/>
            <person name="Jetten M.S.M."/>
            <person name="Mascher T."/>
            <person name="Medema M.H."/>
            <person name="Devos D.P."/>
            <person name="Kaster A.-K."/>
            <person name="Ovreas L."/>
            <person name="Rohde M."/>
            <person name="Galperin M.Y."/>
            <person name="Jogler C."/>
        </authorList>
    </citation>
    <scope>NUCLEOTIDE SEQUENCE [LARGE SCALE GENOMIC DNA]</scope>
    <source>
        <strain evidence="1 2">ElP</strain>
    </source>
</reference>
<dbReference type="AlphaFoldDB" id="A0A518H641"/>